<organism evidence="1 2">
    <name type="scientific">Streblomastix strix</name>
    <dbReference type="NCBI Taxonomy" id="222440"/>
    <lineage>
        <taxon>Eukaryota</taxon>
        <taxon>Metamonada</taxon>
        <taxon>Preaxostyla</taxon>
        <taxon>Oxymonadida</taxon>
        <taxon>Streblomastigidae</taxon>
        <taxon>Streblomastix</taxon>
    </lineage>
</organism>
<comment type="caution">
    <text evidence="1">The sequence shown here is derived from an EMBL/GenBank/DDBJ whole genome shotgun (WGS) entry which is preliminary data.</text>
</comment>
<gene>
    <name evidence="1" type="ORF">EZS28_040012</name>
</gene>
<name>A0A5J4U378_9EUKA</name>
<dbReference type="Proteomes" id="UP000324800">
    <property type="component" value="Unassembled WGS sequence"/>
</dbReference>
<dbReference type="EMBL" id="SNRW01021633">
    <property type="protein sequence ID" value="KAA6364461.1"/>
    <property type="molecule type" value="Genomic_DNA"/>
</dbReference>
<reference evidence="1 2" key="1">
    <citation type="submission" date="2019-03" db="EMBL/GenBank/DDBJ databases">
        <title>Single cell metagenomics reveals metabolic interactions within the superorganism composed of flagellate Streblomastix strix and complex community of Bacteroidetes bacteria on its surface.</title>
        <authorList>
            <person name="Treitli S.C."/>
            <person name="Kolisko M."/>
            <person name="Husnik F."/>
            <person name="Keeling P."/>
            <person name="Hampl V."/>
        </authorList>
    </citation>
    <scope>NUCLEOTIDE SEQUENCE [LARGE SCALE GENOMIC DNA]</scope>
    <source>
        <strain evidence="1">ST1C</strain>
    </source>
</reference>
<dbReference type="AlphaFoldDB" id="A0A5J4U378"/>
<protein>
    <submittedName>
        <fullName evidence="1">Uncharacterized protein</fullName>
    </submittedName>
</protein>
<evidence type="ECO:0000313" key="2">
    <source>
        <dbReference type="Proteomes" id="UP000324800"/>
    </source>
</evidence>
<accession>A0A5J4U378</accession>
<proteinExistence type="predicted"/>
<evidence type="ECO:0000313" key="1">
    <source>
        <dbReference type="EMBL" id="KAA6364461.1"/>
    </source>
</evidence>
<sequence length="137" mass="15610">MILTCQEADGYLVQVGNYGSIQKKAFSHQLIRNAIKNAILQLQILSAYDGKLKDSSTFLRKNEIKKIIGAECPTPIDTRWMSFSNIAIWILNLGSNVLSKLGREFLESVKHLHLFAMAVESQRESFSFCKLEYFSNF</sequence>